<dbReference type="PANTHER" id="PTHR19422">
    <property type="entry name" value="GAG RETROVIRAL POLYPROTEIN"/>
    <property type="match status" value="1"/>
</dbReference>
<feature type="non-terminal residue" evidence="5">
    <location>
        <position position="1"/>
    </location>
</feature>
<feature type="region of interest" description="Disordered" evidence="3">
    <location>
        <begin position="99"/>
        <end position="119"/>
    </location>
</feature>
<dbReference type="InterPro" id="IPR029054">
    <property type="entry name" value="dUTPase-like"/>
</dbReference>
<evidence type="ECO:0000256" key="1">
    <source>
        <dbReference type="ARBA" id="ARBA00022670"/>
    </source>
</evidence>
<accession>A0A851E1B8</accession>
<evidence type="ECO:0000313" key="5">
    <source>
        <dbReference type="EMBL" id="NWI74158.1"/>
    </source>
</evidence>
<dbReference type="GO" id="GO:0006508">
    <property type="term" value="P:proteolysis"/>
    <property type="evidence" value="ECO:0007669"/>
    <property type="project" value="UniProtKB-KW"/>
</dbReference>
<keyword evidence="6" id="KW-1185">Reference proteome</keyword>
<dbReference type="InterPro" id="IPR051592">
    <property type="entry name" value="HERV-K_Pro_peptidase_A2"/>
</dbReference>
<dbReference type="AlphaFoldDB" id="A0A851E1B8"/>
<dbReference type="Gene3D" id="2.70.40.10">
    <property type="match status" value="1"/>
</dbReference>
<feature type="domain" description="Peptidase A2" evidence="4">
    <location>
        <begin position="147"/>
        <end position="160"/>
    </location>
</feature>
<dbReference type="SUPFAM" id="SSF51283">
    <property type="entry name" value="dUTPase-like"/>
    <property type="match status" value="1"/>
</dbReference>
<dbReference type="GO" id="GO:0004190">
    <property type="term" value="F:aspartic-type endopeptidase activity"/>
    <property type="evidence" value="ECO:0007669"/>
    <property type="project" value="UniProtKB-KW"/>
</dbReference>
<reference evidence="5" key="1">
    <citation type="submission" date="2019-10" db="EMBL/GenBank/DDBJ databases">
        <title>Bird 10,000 Genomes (B10K) Project - Family phase.</title>
        <authorList>
            <person name="Zhang G."/>
        </authorList>
    </citation>
    <scope>NUCLEOTIDE SEQUENCE</scope>
    <source>
        <strain evidence="5">B10K-DU-002-56</strain>
        <tissue evidence="5">Muscle</tissue>
    </source>
</reference>
<dbReference type="PROSITE" id="PS50175">
    <property type="entry name" value="ASP_PROT_RETROV"/>
    <property type="match status" value="1"/>
</dbReference>
<comment type="caution">
    <text evidence="5">The sequence shown here is derived from an EMBL/GenBank/DDBJ whole genome shotgun (WGS) entry which is preliminary data.</text>
</comment>
<keyword evidence="2" id="KW-0378">Hydrolase</keyword>
<dbReference type="Proteomes" id="UP000604080">
    <property type="component" value="Unassembled WGS sequence"/>
</dbReference>
<evidence type="ECO:0000259" key="4">
    <source>
        <dbReference type="PROSITE" id="PS50175"/>
    </source>
</evidence>
<evidence type="ECO:0000313" key="6">
    <source>
        <dbReference type="Proteomes" id="UP000604080"/>
    </source>
</evidence>
<dbReference type="InterPro" id="IPR001995">
    <property type="entry name" value="Peptidase_A2_cat"/>
</dbReference>
<evidence type="ECO:0000256" key="3">
    <source>
        <dbReference type="SAM" id="MobiDB-lite"/>
    </source>
</evidence>
<sequence length="160" mass="16937">GSLGINLAAAVDITLTDSRVVRILTGVTGPIYHEHSTMGALLISRSSTSLAGLVFLPGVIDADCTGEIQVVAYPLHPPMVIKKGTRIAQLLLYRKEAGHEDSAQAPQRGPQGFGSTGNTVVGLTQQMKTRPLITVMLEWGAATHRMSQVMTDTGADVTIM</sequence>
<dbReference type="EMBL" id="WEIT01007712">
    <property type="protein sequence ID" value="NWI74158.1"/>
    <property type="molecule type" value="Genomic_DNA"/>
</dbReference>
<keyword evidence="1" id="KW-0645">Protease</keyword>
<gene>
    <name evidence="5" type="primary">Ervk9_2</name>
    <name evidence="5" type="ORF">DRYGAM_R09183</name>
</gene>
<evidence type="ECO:0000256" key="2">
    <source>
        <dbReference type="ARBA" id="ARBA00022750"/>
    </source>
</evidence>
<dbReference type="PANTHER" id="PTHR19422:SF123">
    <property type="entry name" value="RT1 CLASS I, LOCUS CE15"/>
    <property type="match status" value="1"/>
</dbReference>
<organism evidence="5 6">
    <name type="scientific">Dryoscopus gambensis</name>
    <dbReference type="NCBI Taxonomy" id="85069"/>
    <lineage>
        <taxon>Eukaryota</taxon>
        <taxon>Metazoa</taxon>
        <taxon>Chordata</taxon>
        <taxon>Craniata</taxon>
        <taxon>Vertebrata</taxon>
        <taxon>Euteleostomi</taxon>
        <taxon>Archelosauria</taxon>
        <taxon>Archosauria</taxon>
        <taxon>Dinosauria</taxon>
        <taxon>Saurischia</taxon>
        <taxon>Theropoda</taxon>
        <taxon>Coelurosauria</taxon>
        <taxon>Aves</taxon>
        <taxon>Neognathae</taxon>
        <taxon>Neoaves</taxon>
        <taxon>Telluraves</taxon>
        <taxon>Australaves</taxon>
        <taxon>Passeriformes</taxon>
        <taxon>Corvoidea</taxon>
        <taxon>Malaconotidae</taxon>
        <taxon>Dryoscopus</taxon>
    </lineage>
</organism>
<protein>
    <submittedName>
        <fullName evidence="5">POK9 protein</fullName>
    </submittedName>
</protein>
<proteinExistence type="predicted"/>
<name>A0A851E1B8_9CORV</name>
<dbReference type="Pfam" id="PF00692">
    <property type="entry name" value="dUTPase"/>
    <property type="match status" value="1"/>
</dbReference>
<keyword evidence="2" id="KW-0064">Aspartyl protease</keyword>
<dbReference type="InterPro" id="IPR036157">
    <property type="entry name" value="dUTPase-like_sf"/>
</dbReference>
<feature type="non-terminal residue" evidence="5">
    <location>
        <position position="160"/>
    </location>
</feature>